<dbReference type="EMBL" id="BGZK01000180">
    <property type="protein sequence ID" value="GBP26414.1"/>
    <property type="molecule type" value="Genomic_DNA"/>
</dbReference>
<proteinExistence type="predicted"/>
<dbReference type="AlphaFoldDB" id="A0A4C1UKJ7"/>
<protein>
    <submittedName>
        <fullName evidence="1">Uncharacterized protein</fullName>
    </submittedName>
</protein>
<keyword evidence="2" id="KW-1185">Reference proteome</keyword>
<evidence type="ECO:0000313" key="2">
    <source>
        <dbReference type="Proteomes" id="UP000299102"/>
    </source>
</evidence>
<sequence length="161" mass="18368">MGVAVRTVENGEKKLFERVRFSEGMLSEIRFLYRRFSLMAKDKVLIYAEGAQQSTRMLPYVNLPLPAEGAMLEKAIRIEREPEERLRLILAGAQRTFLGQRLGSTLAAPSSDCGLLLPVAPRTEGQAPTTHSDCWRKFSSTPTFVVSTRIRREETMRYRME</sequence>
<gene>
    <name evidence="1" type="ORF">EVAR_75546_1</name>
</gene>
<organism evidence="1 2">
    <name type="scientific">Eumeta variegata</name>
    <name type="common">Bagworm moth</name>
    <name type="synonym">Eumeta japonica</name>
    <dbReference type="NCBI Taxonomy" id="151549"/>
    <lineage>
        <taxon>Eukaryota</taxon>
        <taxon>Metazoa</taxon>
        <taxon>Ecdysozoa</taxon>
        <taxon>Arthropoda</taxon>
        <taxon>Hexapoda</taxon>
        <taxon>Insecta</taxon>
        <taxon>Pterygota</taxon>
        <taxon>Neoptera</taxon>
        <taxon>Endopterygota</taxon>
        <taxon>Lepidoptera</taxon>
        <taxon>Glossata</taxon>
        <taxon>Ditrysia</taxon>
        <taxon>Tineoidea</taxon>
        <taxon>Psychidae</taxon>
        <taxon>Oiketicinae</taxon>
        <taxon>Eumeta</taxon>
    </lineage>
</organism>
<accession>A0A4C1UKJ7</accession>
<dbReference type="Proteomes" id="UP000299102">
    <property type="component" value="Unassembled WGS sequence"/>
</dbReference>
<evidence type="ECO:0000313" key="1">
    <source>
        <dbReference type="EMBL" id="GBP26414.1"/>
    </source>
</evidence>
<name>A0A4C1UKJ7_EUMVA</name>
<reference evidence="1 2" key="1">
    <citation type="journal article" date="2019" name="Commun. Biol.">
        <title>The bagworm genome reveals a unique fibroin gene that provides high tensile strength.</title>
        <authorList>
            <person name="Kono N."/>
            <person name="Nakamura H."/>
            <person name="Ohtoshi R."/>
            <person name="Tomita M."/>
            <person name="Numata K."/>
            <person name="Arakawa K."/>
        </authorList>
    </citation>
    <scope>NUCLEOTIDE SEQUENCE [LARGE SCALE GENOMIC DNA]</scope>
</reference>
<comment type="caution">
    <text evidence="1">The sequence shown here is derived from an EMBL/GenBank/DDBJ whole genome shotgun (WGS) entry which is preliminary data.</text>
</comment>